<evidence type="ECO:0000313" key="8">
    <source>
        <dbReference type="Proteomes" id="UP001262754"/>
    </source>
</evidence>
<reference evidence="7 8" key="1">
    <citation type="submission" date="2023-07" db="EMBL/GenBank/DDBJ databases">
        <title>Sorghum-associated microbial communities from plants grown in Nebraska, USA.</title>
        <authorList>
            <person name="Schachtman D."/>
        </authorList>
    </citation>
    <scope>NUCLEOTIDE SEQUENCE [LARGE SCALE GENOMIC DNA]</scope>
    <source>
        <strain evidence="7 8">DS2154</strain>
    </source>
</reference>
<evidence type="ECO:0000256" key="5">
    <source>
        <dbReference type="ARBA" id="ARBA00023136"/>
    </source>
</evidence>
<keyword evidence="7" id="KW-0378">Hydrolase</keyword>
<evidence type="ECO:0000256" key="2">
    <source>
        <dbReference type="ARBA" id="ARBA00007862"/>
    </source>
</evidence>
<keyword evidence="8" id="KW-1185">Reference proteome</keyword>
<comment type="subcellular location">
    <subcellularLocation>
        <location evidence="1">Membrane</location>
        <topology evidence="1">Single-pass membrane protein</topology>
    </subcellularLocation>
</comment>
<dbReference type="EC" id="3.4.-.-" evidence="7"/>
<dbReference type="SMART" id="SM00244">
    <property type="entry name" value="PHB"/>
    <property type="match status" value="1"/>
</dbReference>
<dbReference type="SUPFAM" id="SSF117892">
    <property type="entry name" value="Band 7/SPFH domain"/>
    <property type="match status" value="1"/>
</dbReference>
<organism evidence="7 8">
    <name type="scientific">Caulobacter rhizosphaerae</name>
    <dbReference type="NCBI Taxonomy" id="2010972"/>
    <lineage>
        <taxon>Bacteria</taxon>
        <taxon>Pseudomonadati</taxon>
        <taxon>Pseudomonadota</taxon>
        <taxon>Alphaproteobacteria</taxon>
        <taxon>Caulobacterales</taxon>
        <taxon>Caulobacteraceae</taxon>
        <taxon>Caulobacter</taxon>
    </lineage>
</organism>
<dbReference type="EMBL" id="JAVDRL010000006">
    <property type="protein sequence ID" value="MDR6531652.1"/>
    <property type="molecule type" value="Genomic_DNA"/>
</dbReference>
<dbReference type="GO" id="GO:0008233">
    <property type="term" value="F:peptidase activity"/>
    <property type="evidence" value="ECO:0007669"/>
    <property type="project" value="UniProtKB-KW"/>
</dbReference>
<sequence>MTDRRLFAGAALAIGALILLSQTVYQLDQRQQALIVRFGDPIREVESPGLHLKTPFVENVVRFDNRSIALNVDQEEIMASNAQRLVVDAFVRYRVTDPRQFYRTLRDERTAADRLTRLVNSSLRQELGRASSEEIVSGGRAALTKRTRDDMVRRAATSNLGVQVIDVRIKRADLPEANQQAVFERMRTARQREAAELRAKGEQQRLEIIATGTEEAEKIRGQADAQRAQLFAESFGRDPGFAAFYRSMSAYEKALGQGDTTLVLSPDSAFFKYFEKGPAG</sequence>
<dbReference type="CDD" id="cd03405">
    <property type="entry name" value="SPFH_HflC"/>
    <property type="match status" value="1"/>
</dbReference>
<proteinExistence type="inferred from homology"/>
<evidence type="ECO:0000256" key="3">
    <source>
        <dbReference type="ARBA" id="ARBA00022692"/>
    </source>
</evidence>
<comment type="caution">
    <text evidence="7">The sequence shown here is derived from an EMBL/GenBank/DDBJ whole genome shotgun (WGS) entry which is preliminary data.</text>
</comment>
<accession>A0ABU1N026</accession>
<dbReference type="PIRSF" id="PIRSF005651">
    <property type="entry name" value="HflC"/>
    <property type="match status" value="1"/>
</dbReference>
<protein>
    <submittedName>
        <fullName evidence="7">Membrane protease subunit HflC</fullName>
        <ecNumber evidence="7">3.4.-.-</ecNumber>
    </submittedName>
</protein>
<evidence type="ECO:0000259" key="6">
    <source>
        <dbReference type="SMART" id="SM00244"/>
    </source>
</evidence>
<dbReference type="PANTHER" id="PTHR42911:SF1">
    <property type="entry name" value="MODULATOR OF FTSH PROTEASE HFLC"/>
    <property type="match status" value="1"/>
</dbReference>
<comment type="similarity">
    <text evidence="2">Belongs to the band 7/mec-2 family. HflC subfamily.</text>
</comment>
<feature type="domain" description="Band 7" evidence="6">
    <location>
        <begin position="22"/>
        <end position="186"/>
    </location>
</feature>
<name>A0ABU1N026_9CAUL</name>
<keyword evidence="4" id="KW-1133">Transmembrane helix</keyword>
<keyword evidence="7" id="KW-0645">Protease</keyword>
<evidence type="ECO:0000256" key="4">
    <source>
        <dbReference type="ARBA" id="ARBA00022989"/>
    </source>
</evidence>
<dbReference type="PANTHER" id="PTHR42911">
    <property type="entry name" value="MODULATOR OF FTSH PROTEASE HFLC"/>
    <property type="match status" value="1"/>
</dbReference>
<dbReference type="RefSeq" id="WP_056761847.1">
    <property type="nucleotide sequence ID" value="NZ_BMLD01000012.1"/>
</dbReference>
<evidence type="ECO:0000256" key="1">
    <source>
        <dbReference type="ARBA" id="ARBA00004167"/>
    </source>
</evidence>
<keyword evidence="3" id="KW-0812">Transmembrane</keyword>
<dbReference type="InterPro" id="IPR001107">
    <property type="entry name" value="Band_7"/>
</dbReference>
<keyword evidence="5" id="KW-0472">Membrane</keyword>
<dbReference type="Proteomes" id="UP001262754">
    <property type="component" value="Unassembled WGS sequence"/>
</dbReference>
<dbReference type="InterPro" id="IPR036013">
    <property type="entry name" value="Band_7/SPFH_dom_sf"/>
</dbReference>
<dbReference type="InterPro" id="IPR010200">
    <property type="entry name" value="HflC"/>
</dbReference>
<evidence type="ECO:0000313" key="7">
    <source>
        <dbReference type="EMBL" id="MDR6531652.1"/>
    </source>
</evidence>
<dbReference type="Gene3D" id="3.30.479.30">
    <property type="entry name" value="Band 7 domain"/>
    <property type="match status" value="1"/>
</dbReference>
<dbReference type="Pfam" id="PF01145">
    <property type="entry name" value="Band_7"/>
    <property type="match status" value="1"/>
</dbReference>
<dbReference type="GO" id="GO:0006508">
    <property type="term" value="P:proteolysis"/>
    <property type="evidence" value="ECO:0007669"/>
    <property type="project" value="UniProtKB-KW"/>
</dbReference>
<gene>
    <name evidence="7" type="ORF">J2800_002399</name>
</gene>